<sequence length="468" mass="52138">MVRLTDKDYNIISKKAYSLDPKEYKAEEQYGVGKEFDVNGRKFRVIDAIGNSAEPTENSMQVMAVAPVDDQGNVDYSQVVVSYVGTNFGDKKDVLNDLENLGMGFTDKMITGLPSISGMGKGILEGHFNDSVKKEFVENIVDVQSKTAVEFARRVEKKVRKENPNAIITTNGHSLGESMALYTALKMGWNNVGFNGPDIHNILSEEEIAYMQAHPEQFRNFRNPNDMFLGNILGNRTGVAIYVNMTDASFVDESLRILQDDKLSWKEKADKIYSLGDKYHSYNTWRFNNKGQLIDENGNVVTNTAKGNANTLILETKTRMLRYYGMKSLLTESGGGLNSNEQIFLDSEQATIGANALVNAAQQVLDQIKIEKQRGVEEVESLFETTKSPFMVSSLSPDEIRSAFAAGGVTYTSVVENVESSLQNKLNKASQILDEMTKLKDKIAAGINKKLEEDISLAGEFNQWRNLN</sequence>
<dbReference type="InterPro" id="IPR029058">
    <property type="entry name" value="AB_hydrolase_fold"/>
</dbReference>
<proteinExistence type="predicted"/>
<organism evidence="2 3">
    <name type="scientific">Streptococcus sinensis</name>
    <dbReference type="NCBI Taxonomy" id="176090"/>
    <lineage>
        <taxon>Bacteria</taxon>
        <taxon>Bacillati</taxon>
        <taxon>Bacillota</taxon>
        <taxon>Bacilli</taxon>
        <taxon>Lactobacillales</taxon>
        <taxon>Streptococcaceae</taxon>
        <taxon>Streptococcus</taxon>
    </lineage>
</organism>
<name>A0A0A0DIM4_9STRE</name>
<evidence type="ECO:0000256" key="1">
    <source>
        <dbReference type="SAM" id="Coils"/>
    </source>
</evidence>
<dbReference type="PATRIC" id="fig|176090.4.peg.218"/>
<dbReference type="EMBL" id="JPEN01000024">
    <property type="protein sequence ID" value="KGM37979.1"/>
    <property type="molecule type" value="Genomic_DNA"/>
</dbReference>
<dbReference type="SUPFAM" id="SSF53474">
    <property type="entry name" value="alpha/beta-Hydrolases"/>
    <property type="match status" value="1"/>
</dbReference>
<dbReference type="AlphaFoldDB" id="A0A0A0DIM4"/>
<keyword evidence="1" id="KW-0175">Coiled coil</keyword>
<feature type="coiled-coil region" evidence="1">
    <location>
        <begin position="415"/>
        <end position="442"/>
    </location>
</feature>
<dbReference type="Gene3D" id="3.40.50.1820">
    <property type="entry name" value="alpha/beta hydrolase"/>
    <property type="match status" value="1"/>
</dbReference>
<reference evidence="2 3" key="1">
    <citation type="submission" date="2014-06" db="EMBL/GenBank/DDBJ databases">
        <authorList>
            <person name="Teng J.L."/>
            <person name="Huang Y."/>
            <person name="Tse H."/>
            <person name="Lau S.K."/>
            <person name="Woo P.C."/>
        </authorList>
    </citation>
    <scope>NUCLEOTIDE SEQUENCE [LARGE SCALE GENOMIC DNA]</scope>
    <source>
        <strain evidence="2 3">HKU4</strain>
    </source>
</reference>
<protein>
    <recommendedName>
        <fullName evidence="4">Lipase</fullName>
    </recommendedName>
</protein>
<evidence type="ECO:0008006" key="4">
    <source>
        <dbReference type="Google" id="ProtNLM"/>
    </source>
</evidence>
<gene>
    <name evidence="2" type="ORF">SSIN_0218</name>
</gene>
<dbReference type="STRING" id="176090.SSIN_0218"/>
<evidence type="ECO:0000313" key="2">
    <source>
        <dbReference type="EMBL" id="KGM37979.1"/>
    </source>
</evidence>
<dbReference type="Proteomes" id="UP000030019">
    <property type="component" value="Unassembled WGS sequence"/>
</dbReference>
<dbReference type="eggNOG" id="ENOG5032UH4">
    <property type="taxonomic scope" value="Bacteria"/>
</dbReference>
<keyword evidence="3" id="KW-1185">Reference proteome</keyword>
<evidence type="ECO:0000313" key="3">
    <source>
        <dbReference type="Proteomes" id="UP000030019"/>
    </source>
</evidence>
<comment type="caution">
    <text evidence="2">The sequence shown here is derived from an EMBL/GenBank/DDBJ whole genome shotgun (WGS) entry which is preliminary data.</text>
</comment>
<accession>A0A0A0DIM4</accession>